<keyword evidence="8" id="KW-1185">Reference proteome</keyword>
<evidence type="ECO:0000256" key="2">
    <source>
        <dbReference type="ARBA" id="ARBA00007992"/>
    </source>
</evidence>
<evidence type="ECO:0000256" key="3">
    <source>
        <dbReference type="ARBA" id="ARBA00022630"/>
    </source>
</evidence>
<name>A0AA35MEX5_9HYPO</name>
<dbReference type="InterPro" id="IPR036188">
    <property type="entry name" value="FAD/NAD-bd_sf"/>
</dbReference>
<dbReference type="PRINTS" id="PR00420">
    <property type="entry name" value="RNGMNOXGNASE"/>
</dbReference>
<organism evidence="7 8">
    <name type="scientific">Clonostachys chloroleuca</name>
    <dbReference type="NCBI Taxonomy" id="1926264"/>
    <lineage>
        <taxon>Eukaryota</taxon>
        <taxon>Fungi</taxon>
        <taxon>Dikarya</taxon>
        <taxon>Ascomycota</taxon>
        <taxon>Pezizomycotina</taxon>
        <taxon>Sordariomycetes</taxon>
        <taxon>Hypocreomycetidae</taxon>
        <taxon>Hypocreales</taxon>
        <taxon>Bionectriaceae</taxon>
        <taxon>Clonostachys</taxon>
    </lineage>
</organism>
<dbReference type="EMBL" id="CABFNP030001271">
    <property type="protein sequence ID" value="CAI6095905.1"/>
    <property type="molecule type" value="Genomic_DNA"/>
</dbReference>
<evidence type="ECO:0000313" key="7">
    <source>
        <dbReference type="EMBL" id="CAI6095905.1"/>
    </source>
</evidence>
<evidence type="ECO:0000256" key="6">
    <source>
        <dbReference type="ARBA" id="ARBA00023033"/>
    </source>
</evidence>
<comment type="caution">
    <text evidence="7">The sequence shown here is derived from an EMBL/GenBank/DDBJ whole genome shotgun (WGS) entry which is preliminary data.</text>
</comment>
<comment type="similarity">
    <text evidence="2">Belongs to the paxM FAD-dependent monooxygenase family.</text>
</comment>
<dbReference type="PANTHER" id="PTHR46720">
    <property type="entry name" value="HYDROXYLASE, PUTATIVE (AFU_ORTHOLOGUE AFUA_3G01460)-RELATED"/>
    <property type="match status" value="1"/>
</dbReference>
<protein>
    <submittedName>
        <fullName evidence="7">Uncharacterized protein</fullName>
    </submittedName>
</protein>
<gene>
    <name evidence="7" type="ORF">CCHLO57077_00015929</name>
</gene>
<keyword evidence="4" id="KW-0274">FAD</keyword>
<dbReference type="SUPFAM" id="SSF51905">
    <property type="entry name" value="FAD/NAD(P)-binding domain"/>
    <property type="match status" value="1"/>
</dbReference>
<evidence type="ECO:0000313" key="8">
    <source>
        <dbReference type="Proteomes" id="UP001160390"/>
    </source>
</evidence>
<dbReference type="Gene3D" id="3.50.50.60">
    <property type="entry name" value="FAD/NAD(P)-binding domain"/>
    <property type="match status" value="1"/>
</dbReference>
<proteinExistence type="inferred from homology"/>
<accession>A0AA35MEX5</accession>
<dbReference type="GO" id="GO:0004497">
    <property type="term" value="F:monooxygenase activity"/>
    <property type="evidence" value="ECO:0007669"/>
    <property type="project" value="UniProtKB-KW"/>
</dbReference>
<sequence length="369" mass="40400">MMAPQKDLDISIIGGGIKGRTLAIALHHRSVPFTLYEQAPAFSEIGASASFTPSAVEAMQCCHGGIHAAFEKVCTRNGWEPKQKLRGVHRAEFLYQLVKLIPQHVARFNNVLTSISSTANGKLVVEFLDGTTAEADAIIGCDGIKHRVRQELLQASKTSYSHKYAYKGLIWRKREGSKCMHGHVLAFLVKSGTVMNVVAFHASDEPWKDSERHTRTATRAGPLCDFTGYGGLFRPARQSCAFVLSREGLYIYDAAHATSPHHGAGAGFCIEDSAVLAALLSREAVNSPVELELVFAVFGECRRERGRSFIVDCYESRAEGVGSDLTKIENEINTRNSIVADIVVKMCQRAQGALSRKCSSVTREFSAHI</sequence>
<keyword evidence="3" id="KW-0285">Flavoprotein</keyword>
<dbReference type="AlphaFoldDB" id="A0AA35MEX5"/>
<keyword evidence="6" id="KW-0503">Monooxygenase</keyword>
<reference evidence="7" key="1">
    <citation type="submission" date="2023-01" db="EMBL/GenBank/DDBJ databases">
        <authorList>
            <person name="Piombo E."/>
        </authorList>
    </citation>
    <scope>NUCLEOTIDE SEQUENCE</scope>
</reference>
<dbReference type="Proteomes" id="UP001160390">
    <property type="component" value="Unassembled WGS sequence"/>
</dbReference>
<evidence type="ECO:0000256" key="1">
    <source>
        <dbReference type="ARBA" id="ARBA00001974"/>
    </source>
</evidence>
<evidence type="ECO:0000256" key="5">
    <source>
        <dbReference type="ARBA" id="ARBA00023002"/>
    </source>
</evidence>
<dbReference type="PANTHER" id="PTHR46720:SF3">
    <property type="entry name" value="FAD-BINDING DOMAIN-CONTAINING PROTEIN-RELATED"/>
    <property type="match status" value="1"/>
</dbReference>
<keyword evidence="5" id="KW-0560">Oxidoreductase</keyword>
<comment type="cofactor">
    <cofactor evidence="1">
        <name>FAD</name>
        <dbReference type="ChEBI" id="CHEBI:57692"/>
    </cofactor>
</comment>
<evidence type="ECO:0000256" key="4">
    <source>
        <dbReference type="ARBA" id="ARBA00022827"/>
    </source>
</evidence>
<dbReference type="InterPro" id="IPR051104">
    <property type="entry name" value="FAD_monoxygenase"/>
</dbReference>
<dbReference type="GO" id="GO:0044550">
    <property type="term" value="P:secondary metabolite biosynthetic process"/>
    <property type="evidence" value="ECO:0007669"/>
    <property type="project" value="TreeGrafter"/>
</dbReference>